<evidence type="ECO:0000256" key="1">
    <source>
        <dbReference type="ARBA" id="ARBA00007274"/>
    </source>
</evidence>
<dbReference type="Pfam" id="PF00132">
    <property type="entry name" value="Hexapep"/>
    <property type="match status" value="1"/>
</dbReference>
<dbReference type="SUPFAM" id="SSF51161">
    <property type="entry name" value="Trimeric LpxA-like enzymes"/>
    <property type="match status" value="1"/>
</dbReference>
<reference evidence="7 8" key="1">
    <citation type="journal article" date="2020" name="ISME J.">
        <title>Comparative genomics reveals insights into cyanobacterial evolution and habitat adaptation.</title>
        <authorList>
            <person name="Chen M.Y."/>
            <person name="Teng W.K."/>
            <person name="Zhao L."/>
            <person name="Hu C.X."/>
            <person name="Zhou Y.K."/>
            <person name="Han B.P."/>
            <person name="Song L.R."/>
            <person name="Shu W.S."/>
        </authorList>
    </citation>
    <scope>NUCLEOTIDE SEQUENCE [LARGE SCALE GENOMIC DNA]</scope>
    <source>
        <strain evidence="7 8">FACHB-248</strain>
    </source>
</reference>
<comment type="similarity">
    <text evidence="1 5">Belongs to the transferase hexapeptide repeat family.</text>
</comment>
<keyword evidence="4 5" id="KW-0012">Acyltransferase</keyword>
<keyword evidence="3" id="KW-0677">Repeat</keyword>
<dbReference type="EC" id="2.3.1.-" evidence="5"/>
<accession>A0ABR8GS95</accession>
<keyword evidence="8" id="KW-1185">Reference proteome</keyword>
<dbReference type="Pfam" id="PF12464">
    <property type="entry name" value="Mac"/>
    <property type="match status" value="1"/>
</dbReference>
<evidence type="ECO:0000256" key="2">
    <source>
        <dbReference type="ARBA" id="ARBA00022679"/>
    </source>
</evidence>
<evidence type="ECO:0000259" key="6">
    <source>
        <dbReference type="SMART" id="SM01266"/>
    </source>
</evidence>
<gene>
    <name evidence="7" type="ORF">H6G81_17455</name>
</gene>
<dbReference type="PROSITE" id="PS00101">
    <property type="entry name" value="HEXAPEP_TRANSFERASES"/>
    <property type="match status" value="1"/>
</dbReference>
<protein>
    <recommendedName>
        <fullName evidence="5">Acetyltransferase</fullName>
        <ecNumber evidence="5">2.3.1.-</ecNumber>
    </recommendedName>
</protein>
<dbReference type="InterPro" id="IPR018357">
    <property type="entry name" value="Hexapep_transf_CS"/>
</dbReference>
<evidence type="ECO:0000256" key="4">
    <source>
        <dbReference type="ARBA" id="ARBA00023315"/>
    </source>
</evidence>
<dbReference type="RefSeq" id="WP_029636635.1">
    <property type="nucleotide sequence ID" value="NZ_JACJTA010000037.1"/>
</dbReference>
<dbReference type="Gene3D" id="2.160.10.10">
    <property type="entry name" value="Hexapeptide repeat proteins"/>
    <property type="match status" value="1"/>
</dbReference>
<dbReference type="InterPro" id="IPR024688">
    <property type="entry name" value="Mac_dom"/>
</dbReference>
<evidence type="ECO:0000256" key="3">
    <source>
        <dbReference type="ARBA" id="ARBA00022737"/>
    </source>
</evidence>
<dbReference type="InterPro" id="IPR039369">
    <property type="entry name" value="LacA-like"/>
</dbReference>
<proteinExistence type="inferred from homology"/>
<keyword evidence="2 5" id="KW-0808">Transferase</keyword>
<dbReference type="PANTHER" id="PTHR43017:SF1">
    <property type="entry name" value="ACETYLTRANSFERASE YJL218W-RELATED"/>
    <property type="match status" value="1"/>
</dbReference>
<sequence>MEKTEKQKMLAGELYFATDPELVSDNKRACRLLRMYNSTTEEQPEQRSQILQELFGKMGEKIQIVPPFHCDYGSNIYIGNNLYMNYGCVILDCNTVHIGDNVLCAPNVQIYAAYHPTEPEIRLSGRELAAPIKIGNNVWIGGGAIICPGVTIGDNTTIGAGSVVVKDIPKNVVAAGNPCRIIRHLSENKKQGEHS</sequence>
<comment type="caution">
    <text evidence="7">The sequence shown here is derived from an EMBL/GenBank/DDBJ whole genome shotgun (WGS) entry which is preliminary data.</text>
</comment>
<dbReference type="SMART" id="SM01266">
    <property type="entry name" value="Mac"/>
    <property type="match status" value="1"/>
</dbReference>
<organism evidence="7 8">
    <name type="scientific">Scytonema hofmannii FACHB-248</name>
    <dbReference type="NCBI Taxonomy" id="1842502"/>
    <lineage>
        <taxon>Bacteria</taxon>
        <taxon>Bacillati</taxon>
        <taxon>Cyanobacteriota</taxon>
        <taxon>Cyanophyceae</taxon>
        <taxon>Nostocales</taxon>
        <taxon>Scytonemataceae</taxon>
        <taxon>Scytonema</taxon>
    </lineage>
</organism>
<evidence type="ECO:0000313" key="8">
    <source>
        <dbReference type="Proteomes" id="UP000660380"/>
    </source>
</evidence>
<name>A0ABR8GS95_9CYAN</name>
<dbReference type="CDD" id="cd03357">
    <property type="entry name" value="LbH_MAT_GAT"/>
    <property type="match status" value="1"/>
</dbReference>
<dbReference type="PANTHER" id="PTHR43017">
    <property type="entry name" value="GALACTOSIDE O-ACETYLTRANSFERASE"/>
    <property type="match status" value="1"/>
</dbReference>
<evidence type="ECO:0000256" key="5">
    <source>
        <dbReference type="RuleBase" id="RU367021"/>
    </source>
</evidence>
<evidence type="ECO:0000313" key="7">
    <source>
        <dbReference type="EMBL" id="MBD2606267.1"/>
    </source>
</evidence>
<dbReference type="InterPro" id="IPR011004">
    <property type="entry name" value="Trimer_LpxA-like_sf"/>
</dbReference>
<feature type="domain" description="Maltose/galactoside acetyltransferase" evidence="6">
    <location>
        <begin position="6"/>
        <end position="60"/>
    </location>
</feature>
<dbReference type="EMBL" id="JACJTA010000037">
    <property type="protein sequence ID" value="MBD2606267.1"/>
    <property type="molecule type" value="Genomic_DNA"/>
</dbReference>
<dbReference type="InterPro" id="IPR001451">
    <property type="entry name" value="Hexapep"/>
</dbReference>
<dbReference type="Proteomes" id="UP000660380">
    <property type="component" value="Unassembled WGS sequence"/>
</dbReference>